<evidence type="ECO:0000259" key="7">
    <source>
        <dbReference type="Pfam" id="PF12823"/>
    </source>
</evidence>
<proteinExistence type="predicted"/>
<dbReference type="PANTHER" id="PTHR40077:SF1">
    <property type="entry name" value="MEMBRANE PROTEIN"/>
    <property type="match status" value="1"/>
</dbReference>
<dbReference type="STRING" id="336566.ABB30_14995"/>
<dbReference type="Pfam" id="PF12823">
    <property type="entry name" value="DUF3817"/>
    <property type="match status" value="1"/>
</dbReference>
<comment type="subcellular location">
    <subcellularLocation>
        <location evidence="1">Cell membrane</location>
        <topology evidence="1">Multi-pass membrane protein</topology>
    </subcellularLocation>
</comment>
<keyword evidence="2" id="KW-1003">Cell membrane</keyword>
<comment type="caution">
    <text evidence="8">The sequence shown here is derived from an EMBL/GenBank/DDBJ whole genome shotgun (WGS) entry which is preliminary data.</text>
</comment>
<reference evidence="8 9" key="1">
    <citation type="submission" date="2015-05" db="EMBL/GenBank/DDBJ databases">
        <title>Genome sequencing and analysis of members of genus Stenotrophomonas.</title>
        <authorList>
            <person name="Patil P.P."/>
            <person name="Midha S."/>
            <person name="Patil P.B."/>
        </authorList>
    </citation>
    <scope>NUCLEOTIDE SEQUENCE [LARGE SCALE GENOMIC DNA]</scope>
    <source>
        <strain evidence="8 9">DSM 24757</strain>
    </source>
</reference>
<protein>
    <submittedName>
        <fullName evidence="8">Membrane protein</fullName>
    </submittedName>
</protein>
<evidence type="ECO:0000256" key="3">
    <source>
        <dbReference type="ARBA" id="ARBA00022692"/>
    </source>
</evidence>
<dbReference type="GO" id="GO:0005886">
    <property type="term" value="C:plasma membrane"/>
    <property type="evidence" value="ECO:0007669"/>
    <property type="project" value="UniProtKB-SubCell"/>
</dbReference>
<keyword evidence="9" id="KW-1185">Reference proteome</keyword>
<feature type="domain" description="DUF3817" evidence="7">
    <location>
        <begin position="6"/>
        <end position="96"/>
    </location>
</feature>
<dbReference type="AlphaFoldDB" id="A0A0R0D970"/>
<evidence type="ECO:0000256" key="5">
    <source>
        <dbReference type="ARBA" id="ARBA00023136"/>
    </source>
</evidence>
<evidence type="ECO:0000313" key="9">
    <source>
        <dbReference type="Proteomes" id="UP000050956"/>
    </source>
</evidence>
<evidence type="ECO:0000256" key="4">
    <source>
        <dbReference type="ARBA" id="ARBA00022989"/>
    </source>
</evidence>
<dbReference type="EMBL" id="LDJM01000052">
    <property type="protein sequence ID" value="KRG73955.1"/>
    <property type="molecule type" value="Genomic_DNA"/>
</dbReference>
<evidence type="ECO:0000313" key="8">
    <source>
        <dbReference type="EMBL" id="KRG73955.1"/>
    </source>
</evidence>
<gene>
    <name evidence="8" type="ORF">ABB30_14995</name>
</gene>
<feature type="transmembrane region" description="Helical" evidence="6">
    <location>
        <begin position="48"/>
        <end position="65"/>
    </location>
</feature>
<dbReference type="PATRIC" id="fig|336566.3.peg.2633"/>
<organism evidence="8 9">
    <name type="scientific">Stenotrophomonas ginsengisoli</name>
    <dbReference type="NCBI Taxonomy" id="336566"/>
    <lineage>
        <taxon>Bacteria</taxon>
        <taxon>Pseudomonadati</taxon>
        <taxon>Pseudomonadota</taxon>
        <taxon>Gammaproteobacteria</taxon>
        <taxon>Lysobacterales</taxon>
        <taxon>Lysobacteraceae</taxon>
        <taxon>Stenotrophomonas</taxon>
    </lineage>
</organism>
<dbReference type="Proteomes" id="UP000050956">
    <property type="component" value="Unassembled WGS sequence"/>
</dbReference>
<sequence>MSPIGKVFVVAAFIEAITWAGLLLGMFFKYQTASVDLGLSLVSLFGRAHGVAFLLYVVVAVLTGVRQRWPVWALGLAILAALPPLVTVPLEMWFRRRGLLSPRS</sequence>
<dbReference type="PANTHER" id="PTHR40077">
    <property type="entry name" value="MEMBRANE PROTEIN-RELATED"/>
    <property type="match status" value="1"/>
</dbReference>
<feature type="transmembrane region" description="Helical" evidence="6">
    <location>
        <begin position="72"/>
        <end position="94"/>
    </location>
</feature>
<accession>A0A0R0D970</accession>
<dbReference type="NCBIfam" id="TIGR03954">
    <property type="entry name" value="integ_memb_HG"/>
    <property type="match status" value="1"/>
</dbReference>
<evidence type="ECO:0000256" key="1">
    <source>
        <dbReference type="ARBA" id="ARBA00004651"/>
    </source>
</evidence>
<evidence type="ECO:0000256" key="2">
    <source>
        <dbReference type="ARBA" id="ARBA00022475"/>
    </source>
</evidence>
<name>A0A0R0D970_9GAMM</name>
<evidence type="ECO:0000256" key="6">
    <source>
        <dbReference type="SAM" id="Phobius"/>
    </source>
</evidence>
<feature type="transmembrane region" description="Helical" evidence="6">
    <location>
        <begin position="7"/>
        <end position="28"/>
    </location>
</feature>
<keyword evidence="3 6" id="KW-0812">Transmembrane</keyword>
<keyword evidence="4 6" id="KW-1133">Transmembrane helix</keyword>
<keyword evidence="5 6" id="KW-0472">Membrane</keyword>
<dbReference type="InterPro" id="IPR023845">
    <property type="entry name" value="DUF3817_TM"/>
</dbReference>
<dbReference type="OrthoDB" id="5999047at2"/>